<feature type="compositionally biased region" description="Basic and acidic residues" evidence="1">
    <location>
        <begin position="7"/>
        <end position="87"/>
    </location>
</feature>
<feature type="region of interest" description="Disordered" evidence="1">
    <location>
        <begin position="184"/>
        <end position="338"/>
    </location>
</feature>
<feature type="compositionally biased region" description="Acidic residues" evidence="1">
    <location>
        <begin position="190"/>
        <end position="206"/>
    </location>
</feature>
<dbReference type="SUPFAM" id="SSF63748">
    <property type="entry name" value="Tudor/PWWP/MBT"/>
    <property type="match status" value="1"/>
</dbReference>
<keyword evidence="3" id="KW-1185">Reference proteome</keyword>
<gene>
    <name evidence="2" type="ORF">M153_5670001766</name>
</gene>
<feature type="compositionally biased region" description="Basic and acidic residues" evidence="1">
    <location>
        <begin position="207"/>
        <end position="314"/>
    </location>
</feature>
<name>A0A0R0LWT0_9MICR</name>
<proteinExistence type="predicted"/>
<evidence type="ECO:0000256" key="1">
    <source>
        <dbReference type="SAM" id="MobiDB-lite"/>
    </source>
</evidence>
<comment type="caution">
    <text evidence="2">The sequence shown here is derived from an EMBL/GenBank/DDBJ whole genome shotgun (WGS) entry which is preliminary data.</text>
</comment>
<dbReference type="Gene3D" id="2.30.30.140">
    <property type="match status" value="1"/>
</dbReference>
<protein>
    <recommendedName>
        <fullName evidence="4">PWWP domain-containing protein</fullName>
    </recommendedName>
</protein>
<feature type="region of interest" description="Disordered" evidence="1">
    <location>
        <begin position="1"/>
        <end position="88"/>
    </location>
</feature>
<dbReference type="Proteomes" id="UP000051530">
    <property type="component" value="Unassembled WGS sequence"/>
</dbReference>
<evidence type="ECO:0008006" key="4">
    <source>
        <dbReference type="Google" id="ProtNLM"/>
    </source>
</evidence>
<sequence length="449" mass="52491">MSIEKNPMLDEQPKNEKLAGTEEIKKSEEVKKSDDVNSKEVKKSEKISEEVKISEKISEEVKKSEETKKDSKKTEKKSEETKKDSKKLVSIKNPQPFQKAWARFPDHPFWPALICRKSETNSLKSHYNDTGVGILCFDDTLEYSLIDKEDLFDYERYYDRFSTDKSVKKGVELLDKFDKETFQFPPIEFSDNESGEDEEGEDDEKESGDVKTSEKPKDEENPQEKKSKDEERPDDVKTSEKPKDEEKLQERKPKDEEKSDDVKKSKEKKPKDEEKPQEKKSKDEEKPQEKKPKDEEKHENDDSVKRVKHSDQKNQEAVSVQSDDKKSEDSQSAGAESSDLLIEKEIVKTFKDESLNTNSKYEQYFTDDDKLYPGFDIPDICKKLDYIHNNYPKETVDISIFDILEHNKDLIKNKNISKRLLMLKMRKYSKNCDDPLKLGEKLMLFGDKK</sequence>
<reference evidence="2 3" key="1">
    <citation type="submission" date="2015-07" db="EMBL/GenBank/DDBJ databases">
        <title>The genome of Pseudoloma neurophilia, a relevant intracellular parasite of the zebrafish.</title>
        <authorList>
            <person name="Ndikumana S."/>
            <person name="Pelin A."/>
            <person name="Sanders J."/>
            <person name="Corradi N."/>
        </authorList>
    </citation>
    <scope>NUCLEOTIDE SEQUENCE [LARGE SCALE GENOMIC DNA]</scope>
    <source>
        <strain evidence="2 3">MK1</strain>
    </source>
</reference>
<organism evidence="2 3">
    <name type="scientific">Pseudoloma neurophilia</name>
    <dbReference type="NCBI Taxonomy" id="146866"/>
    <lineage>
        <taxon>Eukaryota</taxon>
        <taxon>Fungi</taxon>
        <taxon>Fungi incertae sedis</taxon>
        <taxon>Microsporidia</taxon>
        <taxon>Pseudoloma</taxon>
    </lineage>
</organism>
<dbReference type="VEuPathDB" id="MicrosporidiaDB:M153_5670001766"/>
<dbReference type="CDD" id="cd05162">
    <property type="entry name" value="PWWP"/>
    <property type="match status" value="1"/>
</dbReference>
<dbReference type="EMBL" id="LGUB01000213">
    <property type="protein sequence ID" value="KRH93795.1"/>
    <property type="molecule type" value="Genomic_DNA"/>
</dbReference>
<evidence type="ECO:0000313" key="3">
    <source>
        <dbReference type="Proteomes" id="UP000051530"/>
    </source>
</evidence>
<dbReference type="AlphaFoldDB" id="A0A0R0LWT0"/>
<accession>A0A0R0LWT0</accession>
<evidence type="ECO:0000313" key="2">
    <source>
        <dbReference type="EMBL" id="KRH93795.1"/>
    </source>
</evidence>